<reference evidence="3 4" key="1">
    <citation type="submission" date="2015-07" db="EMBL/GenBank/DDBJ databases">
        <title>Draft genome of Achromobacter spanius.</title>
        <authorList>
            <person name="Wang X."/>
        </authorList>
    </citation>
    <scope>NUCLEOTIDE SEQUENCE [LARGE SCALE GENOMIC DNA]</scope>
    <source>
        <strain evidence="3 4">CGMCC9173</strain>
    </source>
</reference>
<dbReference type="Proteomes" id="UP000037511">
    <property type="component" value="Unassembled WGS sequence"/>
</dbReference>
<dbReference type="CDD" id="cd02440">
    <property type="entry name" value="AdoMet_MTases"/>
    <property type="match status" value="1"/>
</dbReference>
<dbReference type="InterPro" id="IPR013216">
    <property type="entry name" value="Methyltransf_11"/>
</dbReference>
<evidence type="ECO:0000259" key="2">
    <source>
        <dbReference type="Pfam" id="PF08241"/>
    </source>
</evidence>
<dbReference type="SUPFAM" id="SSF53335">
    <property type="entry name" value="S-adenosyl-L-methionine-dependent methyltransferases"/>
    <property type="match status" value="1"/>
</dbReference>
<feature type="transmembrane region" description="Helical" evidence="1">
    <location>
        <begin position="183"/>
        <end position="204"/>
    </location>
</feature>
<organism evidence="3 4">
    <name type="scientific">Achromobacter spanius</name>
    <dbReference type="NCBI Taxonomy" id="217203"/>
    <lineage>
        <taxon>Bacteria</taxon>
        <taxon>Pseudomonadati</taxon>
        <taxon>Pseudomonadota</taxon>
        <taxon>Betaproteobacteria</taxon>
        <taxon>Burkholderiales</taxon>
        <taxon>Alcaligenaceae</taxon>
        <taxon>Achromobacter</taxon>
    </lineage>
</organism>
<dbReference type="GO" id="GO:0008757">
    <property type="term" value="F:S-adenosylmethionine-dependent methyltransferase activity"/>
    <property type="evidence" value="ECO:0007669"/>
    <property type="project" value="InterPro"/>
</dbReference>
<dbReference type="AlphaFoldDB" id="A0AAW3I6B3"/>
<gene>
    <name evidence="3" type="ORF">AFM18_07120</name>
</gene>
<keyword evidence="1" id="KW-0472">Membrane</keyword>
<keyword evidence="1" id="KW-1133">Transmembrane helix</keyword>
<dbReference type="Pfam" id="PF08241">
    <property type="entry name" value="Methyltransf_11"/>
    <property type="match status" value="1"/>
</dbReference>
<dbReference type="Gene3D" id="3.40.50.150">
    <property type="entry name" value="Vaccinia Virus protein VP39"/>
    <property type="match status" value="1"/>
</dbReference>
<feature type="domain" description="Methyltransferase type 11" evidence="2">
    <location>
        <begin position="58"/>
        <end position="150"/>
    </location>
</feature>
<name>A0AAW3I6B3_9BURK</name>
<sequence>MDGFLAWAPELAHYNDGFNEHNFDALAPVEEGNFWFRSRNRIVLWALRKYFPGFQSLLEVGCGTGFVLSGITREYPSLRTAGSEIHVAGLAYAAKRLPHTELIQMDARKLPYESEFDVVAAFDVIEHIVEDELVLQNIHQAVKPGGGCIITVPQHQWLWSPVDEAACHQRRYSTKELHDKVKAAGFDIVHSTSFVMLLLPLMLLSRFTARRSNKKAGNEALALSPSLNRVMEAVMRVETFLIKMGIPLPIGGSRLVVLRRR</sequence>
<evidence type="ECO:0000256" key="1">
    <source>
        <dbReference type="SAM" id="Phobius"/>
    </source>
</evidence>
<evidence type="ECO:0000313" key="4">
    <source>
        <dbReference type="Proteomes" id="UP000037511"/>
    </source>
</evidence>
<keyword evidence="1" id="KW-0812">Transmembrane</keyword>
<protein>
    <recommendedName>
        <fullName evidence="2">Methyltransferase type 11 domain-containing protein</fullName>
    </recommendedName>
</protein>
<comment type="caution">
    <text evidence="3">The sequence shown here is derived from an EMBL/GenBank/DDBJ whole genome shotgun (WGS) entry which is preliminary data.</text>
</comment>
<proteinExistence type="predicted"/>
<dbReference type="InterPro" id="IPR029063">
    <property type="entry name" value="SAM-dependent_MTases_sf"/>
</dbReference>
<evidence type="ECO:0000313" key="3">
    <source>
        <dbReference type="EMBL" id="KNE28430.1"/>
    </source>
</evidence>
<dbReference type="PANTHER" id="PTHR43861">
    <property type="entry name" value="TRANS-ACONITATE 2-METHYLTRANSFERASE-RELATED"/>
    <property type="match status" value="1"/>
</dbReference>
<accession>A0AAW3I6B3</accession>
<dbReference type="EMBL" id="LGVG01000007">
    <property type="protein sequence ID" value="KNE28430.1"/>
    <property type="molecule type" value="Genomic_DNA"/>
</dbReference>